<dbReference type="Proteomes" id="UP000663870">
    <property type="component" value="Unassembled WGS sequence"/>
</dbReference>
<keyword evidence="1" id="KW-0677">Repeat</keyword>
<dbReference type="Gene3D" id="3.90.176.10">
    <property type="entry name" value="Toxin ADP-ribosyltransferase, Chain A, domain 1"/>
    <property type="match status" value="1"/>
</dbReference>
<dbReference type="InterPro" id="IPR019734">
    <property type="entry name" value="TPR_rpt"/>
</dbReference>
<dbReference type="PROSITE" id="PS50005">
    <property type="entry name" value="TPR"/>
    <property type="match status" value="4"/>
</dbReference>
<proteinExistence type="predicted"/>
<dbReference type="AlphaFoldDB" id="A0A814FK98"/>
<feature type="repeat" description="TPR" evidence="3">
    <location>
        <begin position="436"/>
        <end position="469"/>
    </location>
</feature>
<dbReference type="Gene3D" id="1.25.40.10">
    <property type="entry name" value="Tetratricopeptide repeat domain"/>
    <property type="match status" value="2"/>
</dbReference>
<dbReference type="SUPFAM" id="SSF56399">
    <property type="entry name" value="ADP-ribosylation"/>
    <property type="match status" value="1"/>
</dbReference>
<reference evidence="4" key="1">
    <citation type="submission" date="2021-02" db="EMBL/GenBank/DDBJ databases">
        <authorList>
            <person name="Nowell W R."/>
        </authorList>
    </citation>
    <scope>NUCLEOTIDE SEQUENCE</scope>
</reference>
<keyword evidence="2 3" id="KW-0802">TPR repeat</keyword>
<dbReference type="SMART" id="SM00028">
    <property type="entry name" value="TPR"/>
    <property type="match status" value="6"/>
</dbReference>
<evidence type="ECO:0000256" key="2">
    <source>
        <dbReference type="ARBA" id="ARBA00022803"/>
    </source>
</evidence>
<feature type="repeat" description="TPR" evidence="3">
    <location>
        <begin position="478"/>
        <end position="511"/>
    </location>
</feature>
<dbReference type="InterPro" id="IPR011990">
    <property type="entry name" value="TPR-like_helical_dom_sf"/>
</dbReference>
<accession>A0A814FK98</accession>
<evidence type="ECO:0000313" key="5">
    <source>
        <dbReference type="Proteomes" id="UP000663870"/>
    </source>
</evidence>
<dbReference type="PANTHER" id="PTHR45641">
    <property type="entry name" value="TETRATRICOPEPTIDE REPEAT PROTEIN (AFU_ORTHOLOGUE AFUA_6G03870)"/>
    <property type="match status" value="1"/>
</dbReference>
<organism evidence="4 5">
    <name type="scientific">Rotaria sordida</name>
    <dbReference type="NCBI Taxonomy" id="392033"/>
    <lineage>
        <taxon>Eukaryota</taxon>
        <taxon>Metazoa</taxon>
        <taxon>Spiralia</taxon>
        <taxon>Gnathifera</taxon>
        <taxon>Rotifera</taxon>
        <taxon>Eurotatoria</taxon>
        <taxon>Bdelloidea</taxon>
        <taxon>Philodinida</taxon>
        <taxon>Philodinidae</taxon>
        <taxon>Rotaria</taxon>
    </lineage>
</organism>
<comment type="caution">
    <text evidence="4">The sequence shown here is derived from an EMBL/GenBank/DDBJ whole genome shotgun (WGS) entry which is preliminary data.</text>
</comment>
<protein>
    <submittedName>
        <fullName evidence="4">Uncharacterized protein</fullName>
    </submittedName>
</protein>
<sequence length="659" mass="78147">MTTTETIEEIENFETFYLIWLGDSMKNEIRQQLRTIVNYLLIFEDEQKCLQYIYSLSKDDRVILIIKRKLSEHFIPQIVHLRQITSIYIYSNDKNINEQSINNLNKIKGVIVRRNELIQRIQSDFNQRQFYNLDEILSINFFNSKKTDENSLSTNLNSDFIDSQILIDCLICMQSSSNDKNELITLCKQQYKNNSNELNILEEFEKDYLSERSLWWYTRHSFLYRLMNKAIRVQNIDLLLLFRFFIHDIRQQLIKNKSLSSIHVYRAQLMFKEELELLTKLSGEFISINSFLLTTPNYEQTRYFLSSLISSDNMEKVFIEIIGDPQRDDIKSFSNITSYSYFQNKEEVLFMIGSIFRLVRINRDINNIWNIQLILCSNNDHPLQSFIQEKKNELDIVDTDPLSFGFILEHMGKLDNAEKYYHYILNQLPKDHEDITRCYHALGEVTQKKGDYNSSLKWYNKSLENDTQTMKIDDANIAMSYNSIAVIYSKKGDYTLALESYEKALEIWKNIFGENHPDVAMCYNNMGIIYQEQQKYSDALEFYHKAWNIRQQYFSAEHPSLGQTYACIGNVHYQLGRYDMALEHYSLSLEIFKKSLLSHHPDIAMVLRNIGFVYQAKNELQQALFYMEKSAKIYHHLFPSTHPDVIQIEKIIHHISSKL</sequence>
<evidence type="ECO:0000256" key="1">
    <source>
        <dbReference type="ARBA" id="ARBA00022737"/>
    </source>
</evidence>
<keyword evidence="5" id="KW-1185">Reference proteome</keyword>
<feature type="repeat" description="TPR" evidence="3">
    <location>
        <begin position="562"/>
        <end position="595"/>
    </location>
</feature>
<dbReference type="SUPFAM" id="SSF81901">
    <property type="entry name" value="HCP-like"/>
    <property type="match status" value="1"/>
</dbReference>
<feature type="repeat" description="TPR" evidence="3">
    <location>
        <begin position="520"/>
        <end position="553"/>
    </location>
</feature>
<dbReference type="Pfam" id="PF13424">
    <property type="entry name" value="TPR_12"/>
    <property type="match status" value="3"/>
</dbReference>
<dbReference type="PANTHER" id="PTHR45641:SF1">
    <property type="entry name" value="AAA+ ATPASE DOMAIN-CONTAINING PROTEIN"/>
    <property type="match status" value="1"/>
</dbReference>
<name>A0A814FK98_9BILA</name>
<evidence type="ECO:0000313" key="4">
    <source>
        <dbReference type="EMBL" id="CAF0984642.1"/>
    </source>
</evidence>
<gene>
    <name evidence="4" type="ORF">JXQ802_LOCUS13364</name>
</gene>
<evidence type="ECO:0000256" key="3">
    <source>
        <dbReference type="PROSITE-ProRule" id="PRU00339"/>
    </source>
</evidence>
<dbReference type="PROSITE" id="PS50293">
    <property type="entry name" value="TPR_REGION"/>
    <property type="match status" value="1"/>
</dbReference>
<dbReference type="EMBL" id="CAJNOL010000286">
    <property type="protein sequence ID" value="CAF0984642.1"/>
    <property type="molecule type" value="Genomic_DNA"/>
</dbReference>